<comment type="similarity">
    <text evidence="1">Belongs to the NAD(P)-dependent epimerase/dehydratase family.</text>
</comment>
<comment type="caution">
    <text evidence="3">The sequence shown here is derived from an EMBL/GenBank/DDBJ whole genome shotgun (WGS) entry which is preliminary data.</text>
</comment>
<dbReference type="AlphaFoldDB" id="A0A928A0D1"/>
<dbReference type="SUPFAM" id="SSF51735">
    <property type="entry name" value="NAD(P)-binding Rossmann-fold domains"/>
    <property type="match status" value="1"/>
</dbReference>
<dbReference type="InterPro" id="IPR001509">
    <property type="entry name" value="Epimerase_deHydtase"/>
</dbReference>
<feature type="domain" description="NAD-dependent epimerase/dehydratase" evidence="2">
    <location>
        <begin position="3"/>
        <end position="236"/>
    </location>
</feature>
<evidence type="ECO:0000313" key="3">
    <source>
        <dbReference type="EMBL" id="MBE6091657.1"/>
    </source>
</evidence>
<dbReference type="Pfam" id="PF01370">
    <property type="entry name" value="Epimerase"/>
    <property type="match status" value="1"/>
</dbReference>
<name>A0A928A0D1_SELRU</name>
<organism evidence="3 4">
    <name type="scientific">Selenomonas ruminantium</name>
    <dbReference type="NCBI Taxonomy" id="971"/>
    <lineage>
        <taxon>Bacteria</taxon>
        <taxon>Bacillati</taxon>
        <taxon>Bacillota</taxon>
        <taxon>Negativicutes</taxon>
        <taxon>Selenomonadales</taxon>
        <taxon>Selenomonadaceae</taxon>
        <taxon>Selenomonas</taxon>
    </lineage>
</organism>
<reference evidence="3" key="1">
    <citation type="submission" date="2019-04" db="EMBL/GenBank/DDBJ databases">
        <title>Evolution of Biomass-Degrading Anaerobic Consortia Revealed by Metagenomics.</title>
        <authorList>
            <person name="Peng X."/>
        </authorList>
    </citation>
    <scope>NUCLEOTIDE SEQUENCE</scope>
    <source>
        <strain evidence="3">SIG240</strain>
    </source>
</reference>
<evidence type="ECO:0000256" key="1">
    <source>
        <dbReference type="ARBA" id="ARBA00007637"/>
    </source>
</evidence>
<sequence>MYILVTGGAGFIGSHLIRQLLDAQHTVVVLDNMSTGSVEHLSGLDIVLWQQDVRDSEIVQQIVSEKFDVIVHLAAQTMVDVSIKEPVFDASENIMGTLNVLEAARQCGARVIFASTAAAYGDVAETDLPVKESQALHPQSFYGLTKVGAEKYLQLYHDIYGLDYVVCRFANVYGERQGDKGEGGVISIFAKRIAAGEDITIFGDGEQTRDFIYAGDIARGICKAITTQNVNAVYNLSTQTEISLLHLVKVMSDIMGKEIEPHFDVPREGDIYRSVLSNEKAALYLDWKPECSLEEGLEKTLKYFTESVE</sequence>
<proteinExistence type="inferred from homology"/>
<evidence type="ECO:0000259" key="2">
    <source>
        <dbReference type="Pfam" id="PF01370"/>
    </source>
</evidence>
<accession>A0A928A0D1</accession>
<dbReference type="Gene3D" id="3.40.50.720">
    <property type="entry name" value="NAD(P)-binding Rossmann-like Domain"/>
    <property type="match status" value="1"/>
</dbReference>
<dbReference type="EMBL" id="SVBY01000003">
    <property type="protein sequence ID" value="MBE6091657.1"/>
    <property type="molecule type" value="Genomic_DNA"/>
</dbReference>
<protein>
    <submittedName>
        <fullName evidence="3">NAD-dependent epimerase/dehydratase family protein</fullName>
    </submittedName>
</protein>
<dbReference type="Proteomes" id="UP000761380">
    <property type="component" value="Unassembled WGS sequence"/>
</dbReference>
<evidence type="ECO:0000313" key="4">
    <source>
        <dbReference type="Proteomes" id="UP000761380"/>
    </source>
</evidence>
<dbReference type="PANTHER" id="PTHR43000">
    <property type="entry name" value="DTDP-D-GLUCOSE 4,6-DEHYDRATASE-RELATED"/>
    <property type="match status" value="1"/>
</dbReference>
<gene>
    <name evidence="3" type="ORF">E7201_00540</name>
</gene>
<dbReference type="InterPro" id="IPR036291">
    <property type="entry name" value="NAD(P)-bd_dom_sf"/>
</dbReference>